<evidence type="ECO:0000313" key="2">
    <source>
        <dbReference type="EMBL" id="SBS19615.1"/>
    </source>
</evidence>
<feature type="non-terminal residue" evidence="2">
    <location>
        <position position="58"/>
    </location>
</feature>
<name>A0A1A8SQ47_9TELE</name>
<reference evidence="2" key="1">
    <citation type="submission" date="2016-05" db="EMBL/GenBank/DDBJ databases">
        <authorList>
            <person name="Lavstsen T."/>
            <person name="Jespersen J.S."/>
        </authorList>
    </citation>
    <scope>NUCLEOTIDE SEQUENCE</scope>
    <source>
        <tissue evidence="2">Brain</tissue>
    </source>
</reference>
<gene>
    <name evidence="2" type="primary">URP1</name>
</gene>
<proteinExistence type="predicted"/>
<organism evidence="2">
    <name type="scientific">Nothobranchius rachovii</name>
    <name type="common">bluefin notho</name>
    <dbReference type="NCBI Taxonomy" id="451742"/>
    <lineage>
        <taxon>Eukaryota</taxon>
        <taxon>Metazoa</taxon>
        <taxon>Chordata</taxon>
        <taxon>Craniata</taxon>
        <taxon>Vertebrata</taxon>
        <taxon>Euteleostomi</taxon>
        <taxon>Actinopterygii</taxon>
        <taxon>Neopterygii</taxon>
        <taxon>Teleostei</taxon>
        <taxon>Neoteleostei</taxon>
        <taxon>Acanthomorphata</taxon>
        <taxon>Ovalentaria</taxon>
        <taxon>Atherinomorphae</taxon>
        <taxon>Cyprinodontiformes</taxon>
        <taxon>Nothobranchiidae</taxon>
        <taxon>Nothobranchius</taxon>
    </lineage>
</organism>
<keyword evidence="1" id="KW-0732">Signal</keyword>
<reference evidence="2" key="2">
    <citation type="submission" date="2016-06" db="EMBL/GenBank/DDBJ databases">
        <title>The genome of a short-lived fish provides insights into sex chromosome evolution and the genetic control of aging.</title>
        <authorList>
            <person name="Reichwald K."/>
            <person name="Felder M."/>
            <person name="Petzold A."/>
            <person name="Koch P."/>
            <person name="Groth M."/>
            <person name="Platzer M."/>
        </authorList>
    </citation>
    <scope>NUCLEOTIDE SEQUENCE</scope>
    <source>
        <tissue evidence="2">Brain</tissue>
    </source>
</reference>
<sequence length="58" mass="6318">RSGHSDIMLSVALFYLLAVFCSATWTQALPLYPEANMEPQAGRVNCLLSSTVASDQDK</sequence>
<feature type="chain" id="PRO_5008378687" evidence="1">
    <location>
        <begin position="29"/>
        <end position="58"/>
    </location>
</feature>
<feature type="non-terminal residue" evidence="2">
    <location>
        <position position="1"/>
    </location>
</feature>
<dbReference type="AlphaFoldDB" id="A0A1A8SQ47"/>
<dbReference type="EMBL" id="HAEI01017146">
    <property type="protein sequence ID" value="SBS19615.1"/>
    <property type="molecule type" value="Transcribed_RNA"/>
</dbReference>
<protein>
    <submittedName>
        <fullName evidence="2">Urotensin-related peptide 1</fullName>
    </submittedName>
</protein>
<evidence type="ECO:0000256" key="1">
    <source>
        <dbReference type="SAM" id="SignalP"/>
    </source>
</evidence>
<feature type="signal peptide" evidence="1">
    <location>
        <begin position="1"/>
        <end position="28"/>
    </location>
</feature>
<accession>A0A1A8SQ47</accession>